<comment type="caution">
    <text evidence="1">The sequence shown here is derived from an EMBL/GenBank/DDBJ whole genome shotgun (WGS) entry which is preliminary data.</text>
</comment>
<protein>
    <submittedName>
        <fullName evidence="1">Uncharacterized protein</fullName>
    </submittedName>
</protein>
<organism evidence="1 2">
    <name type="scientific">Caballeronia sordidicola</name>
    <name type="common">Burkholderia sordidicola</name>
    <dbReference type="NCBI Taxonomy" id="196367"/>
    <lineage>
        <taxon>Bacteria</taxon>
        <taxon>Pseudomonadati</taxon>
        <taxon>Pseudomonadota</taxon>
        <taxon>Betaproteobacteria</taxon>
        <taxon>Burkholderiales</taxon>
        <taxon>Burkholderiaceae</taxon>
        <taxon>Caballeronia</taxon>
    </lineage>
</organism>
<gene>
    <name evidence="1" type="ORF">PAMC26577_25940</name>
</gene>
<evidence type="ECO:0000313" key="2">
    <source>
        <dbReference type="Proteomes" id="UP000195221"/>
    </source>
</evidence>
<reference evidence="1 2" key="1">
    <citation type="submission" date="2017-03" db="EMBL/GenBank/DDBJ databases">
        <title>Genome analysis of strain PAMC 26577.</title>
        <authorList>
            <person name="Oh H.-M."/>
            <person name="Yang J.-A."/>
        </authorList>
    </citation>
    <scope>NUCLEOTIDE SEQUENCE [LARGE SCALE GENOMIC DNA]</scope>
    <source>
        <strain evidence="1 2">PAMC 26577</strain>
    </source>
</reference>
<dbReference type="EMBL" id="NBTZ01000106">
    <property type="protein sequence ID" value="OTP70496.1"/>
    <property type="molecule type" value="Genomic_DNA"/>
</dbReference>
<dbReference type="AlphaFoldDB" id="A0A242MH65"/>
<sequence>MWRVRFQAALAQHFERGRRSVLKEMTVDVKQALAVFTLEDVMLAPDLVE</sequence>
<name>A0A242MH65_CABSO</name>
<dbReference type="Proteomes" id="UP000195221">
    <property type="component" value="Unassembled WGS sequence"/>
</dbReference>
<accession>A0A242MH65</accession>
<evidence type="ECO:0000313" key="1">
    <source>
        <dbReference type="EMBL" id="OTP70496.1"/>
    </source>
</evidence>
<proteinExistence type="predicted"/>